<evidence type="ECO:0000313" key="8">
    <source>
        <dbReference type="EMBL" id="MBM7702067.1"/>
    </source>
</evidence>
<sequence>MPIFSTFQKRMFLNNLLSSAFAVFGVGSTFIFYTISLSLFETIILLVIMVLSVLIMITCEFVTYKKQIKPIKLAFTEKSNSLRTLQQAYEQAHTFPVLTVKRILIPHLLGLSIPASLLASFFIFMGHLTIPYYFIILAWAGAILIATMHALIEFFLTFRTIQPLLTYLSEQAKTQFSANLSLHKNTFISIKKKMLTSSLFSAIFPVMLFSLANEVHVFEQQGLRWSEYWSWASIILVMVMIIALSGAFLLYKNIQQPLHELQEAFHDVKNGEFNVLENTYSDEFSQLVTGYNHMVTAIKERDALNKQLLESFFTVFAATLDARDHYTAGHSIRVASYAVKIGENAHLNEQELNLLKKSALLHDIGKIGIPDRVLLKDGRLTDEEFSYIKQHPVIGATILEQVSLTEEMKPILPGVKYHHERFDGKGYPDGLKEKNIPLFGRIIAVADAFDAMTSDRPYRKGMSVDKALAILEDGKGTQWDPYFASLFIKIMKEKDSTDSNSEPAYYR</sequence>
<proteinExistence type="predicted"/>
<keyword evidence="4" id="KW-0812">Transmembrane</keyword>
<keyword evidence="9" id="KW-1185">Reference proteome</keyword>
<evidence type="ECO:0000259" key="5">
    <source>
        <dbReference type="PROSITE" id="PS50885"/>
    </source>
</evidence>
<feature type="transmembrane region" description="Helical" evidence="4">
    <location>
        <begin position="130"/>
        <end position="152"/>
    </location>
</feature>
<dbReference type="Gene3D" id="6.10.340.10">
    <property type="match status" value="1"/>
</dbReference>
<reference evidence="8 9" key="1">
    <citation type="submission" date="2021-01" db="EMBL/GenBank/DDBJ databases">
        <title>Genomic Encyclopedia of Type Strains, Phase IV (KMG-IV): sequencing the most valuable type-strain genomes for metagenomic binning, comparative biology and taxonomic classification.</title>
        <authorList>
            <person name="Goeker M."/>
        </authorList>
    </citation>
    <scope>NUCLEOTIDE SEQUENCE [LARGE SCALE GENOMIC DNA]</scope>
    <source>
        <strain evidence="8 9">DSM 104297</strain>
    </source>
</reference>
<dbReference type="NCBIfam" id="TIGR00277">
    <property type="entry name" value="HDIG"/>
    <property type="match status" value="1"/>
</dbReference>
<dbReference type="InterPro" id="IPR006674">
    <property type="entry name" value="HD_domain"/>
</dbReference>
<accession>A0ABS2QSR2</accession>
<evidence type="ECO:0000313" key="9">
    <source>
        <dbReference type="Proteomes" id="UP000809829"/>
    </source>
</evidence>
<feature type="transmembrane region" description="Helical" evidence="4">
    <location>
        <begin position="42"/>
        <end position="63"/>
    </location>
</feature>
<evidence type="ECO:0000256" key="3">
    <source>
        <dbReference type="ARBA" id="ARBA00023136"/>
    </source>
</evidence>
<dbReference type="Proteomes" id="UP000809829">
    <property type="component" value="Unassembled WGS sequence"/>
</dbReference>
<dbReference type="InterPro" id="IPR003660">
    <property type="entry name" value="HAMP_dom"/>
</dbReference>
<keyword evidence="3 4" id="KW-0472">Membrane</keyword>
<feature type="domain" description="HD" evidence="6">
    <location>
        <begin position="327"/>
        <end position="452"/>
    </location>
</feature>
<dbReference type="Gene3D" id="1.10.3210.10">
    <property type="entry name" value="Hypothetical protein af1432"/>
    <property type="match status" value="1"/>
</dbReference>
<dbReference type="RefSeq" id="WP_338038864.1">
    <property type="nucleotide sequence ID" value="NZ_JAFBFC010000001.1"/>
</dbReference>
<feature type="transmembrane region" description="Helical" evidence="4">
    <location>
        <begin position="194"/>
        <end position="212"/>
    </location>
</feature>
<feature type="transmembrane region" description="Helical" evidence="4">
    <location>
        <begin position="103"/>
        <end position="124"/>
    </location>
</feature>
<gene>
    <name evidence="8" type="ORF">JOC83_000893</name>
</gene>
<feature type="transmembrane region" description="Helical" evidence="4">
    <location>
        <begin position="228"/>
        <end position="251"/>
    </location>
</feature>
<comment type="subcellular location">
    <subcellularLocation>
        <location evidence="1">Cell membrane</location>
    </subcellularLocation>
</comment>
<dbReference type="PANTHER" id="PTHR43155">
    <property type="entry name" value="CYCLIC DI-GMP PHOSPHODIESTERASE PA4108-RELATED"/>
    <property type="match status" value="1"/>
</dbReference>
<evidence type="ECO:0000256" key="2">
    <source>
        <dbReference type="ARBA" id="ARBA00022475"/>
    </source>
</evidence>
<feature type="domain" description="HD-GYP" evidence="7">
    <location>
        <begin position="305"/>
        <end position="503"/>
    </location>
</feature>
<dbReference type="EMBL" id="JAFBFC010000001">
    <property type="protein sequence ID" value="MBM7702067.1"/>
    <property type="molecule type" value="Genomic_DNA"/>
</dbReference>
<dbReference type="Pfam" id="PF00672">
    <property type="entry name" value="HAMP"/>
    <property type="match status" value="1"/>
</dbReference>
<dbReference type="SMART" id="SM00304">
    <property type="entry name" value="HAMP"/>
    <property type="match status" value="1"/>
</dbReference>
<keyword evidence="2" id="KW-1003">Cell membrane</keyword>
<feature type="domain" description="HAMP" evidence="5">
    <location>
        <begin position="252"/>
        <end position="303"/>
    </location>
</feature>
<comment type="caution">
    <text evidence="8">The sequence shown here is derived from an EMBL/GenBank/DDBJ whole genome shotgun (WGS) entry which is preliminary data.</text>
</comment>
<evidence type="ECO:0000256" key="4">
    <source>
        <dbReference type="SAM" id="Phobius"/>
    </source>
</evidence>
<dbReference type="InterPro" id="IPR037522">
    <property type="entry name" value="HD_GYP_dom"/>
</dbReference>
<dbReference type="CDD" id="cd00077">
    <property type="entry name" value="HDc"/>
    <property type="match status" value="1"/>
</dbReference>
<dbReference type="Pfam" id="PF13487">
    <property type="entry name" value="HD_5"/>
    <property type="match status" value="1"/>
</dbReference>
<dbReference type="InterPro" id="IPR006675">
    <property type="entry name" value="HDIG_dom"/>
</dbReference>
<dbReference type="SMART" id="SM00471">
    <property type="entry name" value="HDc"/>
    <property type="match status" value="1"/>
</dbReference>
<organism evidence="8 9">
    <name type="scientific">Priestia iocasae</name>
    <dbReference type="NCBI Taxonomy" id="2291674"/>
    <lineage>
        <taxon>Bacteria</taxon>
        <taxon>Bacillati</taxon>
        <taxon>Bacillota</taxon>
        <taxon>Bacilli</taxon>
        <taxon>Bacillales</taxon>
        <taxon>Bacillaceae</taxon>
        <taxon>Priestia</taxon>
    </lineage>
</organism>
<name>A0ABS2QSR2_9BACI</name>
<evidence type="ECO:0000259" key="7">
    <source>
        <dbReference type="PROSITE" id="PS51832"/>
    </source>
</evidence>
<evidence type="ECO:0000256" key="1">
    <source>
        <dbReference type="ARBA" id="ARBA00004236"/>
    </source>
</evidence>
<dbReference type="SUPFAM" id="SSF109604">
    <property type="entry name" value="HD-domain/PDEase-like"/>
    <property type="match status" value="1"/>
</dbReference>
<dbReference type="CDD" id="cd06225">
    <property type="entry name" value="HAMP"/>
    <property type="match status" value="1"/>
</dbReference>
<dbReference type="InterPro" id="IPR003607">
    <property type="entry name" value="HD/PDEase_dom"/>
</dbReference>
<evidence type="ECO:0000259" key="6">
    <source>
        <dbReference type="PROSITE" id="PS51831"/>
    </source>
</evidence>
<dbReference type="PROSITE" id="PS51831">
    <property type="entry name" value="HD"/>
    <property type="match status" value="1"/>
</dbReference>
<feature type="transmembrane region" description="Helical" evidence="4">
    <location>
        <begin position="12"/>
        <end position="36"/>
    </location>
</feature>
<dbReference type="PROSITE" id="PS51832">
    <property type="entry name" value="HD_GYP"/>
    <property type="match status" value="1"/>
</dbReference>
<dbReference type="PROSITE" id="PS50885">
    <property type="entry name" value="HAMP"/>
    <property type="match status" value="1"/>
</dbReference>
<protein>
    <submittedName>
        <fullName evidence="8">Nucleotidyltransferase with HDIG domain</fullName>
    </submittedName>
</protein>
<keyword evidence="4" id="KW-1133">Transmembrane helix</keyword>